<accession>U6KQR8</accession>
<feature type="compositionally biased region" description="Basic residues" evidence="1">
    <location>
        <begin position="115"/>
        <end position="129"/>
    </location>
</feature>
<reference evidence="2" key="1">
    <citation type="submission" date="2013-10" db="EMBL/GenBank/DDBJ databases">
        <title>Genomic analysis of the causative agents of coccidiosis in chickens.</title>
        <authorList>
            <person name="Reid A.J."/>
            <person name="Blake D."/>
            <person name="Billington K."/>
            <person name="Browne H."/>
            <person name="Dunn M."/>
            <person name="Hung S."/>
            <person name="Kawahara F."/>
            <person name="Miranda-Saavedra D."/>
            <person name="Mourier T."/>
            <person name="Nagra H."/>
            <person name="Otto T.D."/>
            <person name="Rawlings N."/>
            <person name="Sanchez A."/>
            <person name="Sanders M."/>
            <person name="Subramaniam C."/>
            <person name="Tay Y."/>
            <person name="Dear P."/>
            <person name="Doerig C."/>
            <person name="Gruber A."/>
            <person name="Parkinson J."/>
            <person name="Shirley M."/>
            <person name="Wan K.L."/>
            <person name="Berriman M."/>
            <person name="Tomley F."/>
            <person name="Pain A."/>
        </authorList>
    </citation>
    <scope>NUCLEOTIDE SEQUENCE [LARGE SCALE GENOMIC DNA]</scope>
    <source>
        <strain evidence="2">Houghton</strain>
    </source>
</reference>
<sequence length="135" mass="14695">ICEYAADGAAAASSCRHASKESLEILSFARISEAKSFLSGDTQRRFQGAPQGSGEGPRGPPFKELRRPSFLPPINPELTGESSQRQQQGAAAAAAAVEARPRGESQQRKQQQHSSSRRSRCSSRRRLLRCRGFPV</sequence>
<dbReference type="AlphaFoldDB" id="U6KQR8"/>
<feature type="non-terminal residue" evidence="2">
    <location>
        <position position="1"/>
    </location>
</feature>
<reference evidence="2" key="2">
    <citation type="submission" date="2013-10" db="EMBL/GenBank/DDBJ databases">
        <authorList>
            <person name="Aslett M."/>
        </authorList>
    </citation>
    <scope>NUCLEOTIDE SEQUENCE [LARGE SCALE GENOMIC DNA]</scope>
    <source>
        <strain evidence="2">Houghton</strain>
    </source>
</reference>
<dbReference type="GeneID" id="25256320"/>
<dbReference type="Proteomes" id="UP000030747">
    <property type="component" value="Unassembled WGS sequence"/>
</dbReference>
<dbReference type="RefSeq" id="XP_013229470.1">
    <property type="nucleotide sequence ID" value="XM_013374016.1"/>
</dbReference>
<evidence type="ECO:0000256" key="1">
    <source>
        <dbReference type="SAM" id="MobiDB-lite"/>
    </source>
</evidence>
<evidence type="ECO:0000313" key="3">
    <source>
        <dbReference type="Proteomes" id="UP000030747"/>
    </source>
</evidence>
<protein>
    <submittedName>
        <fullName evidence="2">Uncharacterized protein</fullName>
    </submittedName>
</protein>
<dbReference type="EMBL" id="HG674027">
    <property type="protein sequence ID" value="CDJ38714.1"/>
    <property type="molecule type" value="Genomic_DNA"/>
</dbReference>
<gene>
    <name evidence="2" type="ORF">ETH_00036395</name>
</gene>
<dbReference type="VEuPathDB" id="ToxoDB:ETH2_1333400"/>
<feature type="region of interest" description="Disordered" evidence="1">
    <location>
        <begin position="37"/>
        <end position="135"/>
    </location>
</feature>
<keyword evidence="3" id="KW-1185">Reference proteome</keyword>
<feature type="compositionally biased region" description="Polar residues" evidence="1">
    <location>
        <begin position="80"/>
        <end position="89"/>
    </location>
</feature>
<evidence type="ECO:0000313" key="2">
    <source>
        <dbReference type="EMBL" id="CDJ38714.1"/>
    </source>
</evidence>
<organism evidence="2 3">
    <name type="scientific">Eimeria tenella</name>
    <name type="common">Coccidian parasite</name>
    <dbReference type="NCBI Taxonomy" id="5802"/>
    <lineage>
        <taxon>Eukaryota</taxon>
        <taxon>Sar</taxon>
        <taxon>Alveolata</taxon>
        <taxon>Apicomplexa</taxon>
        <taxon>Conoidasida</taxon>
        <taxon>Coccidia</taxon>
        <taxon>Eucoccidiorida</taxon>
        <taxon>Eimeriorina</taxon>
        <taxon>Eimeriidae</taxon>
        <taxon>Eimeria</taxon>
    </lineage>
</organism>
<dbReference type="VEuPathDB" id="ToxoDB:ETH_00036395"/>
<proteinExistence type="predicted"/>
<name>U6KQR8_EIMTE</name>